<name>A0A517L3N3_9PEZI</name>
<evidence type="ECO:0000313" key="2">
    <source>
        <dbReference type="EMBL" id="QDS70236.1"/>
    </source>
</evidence>
<proteinExistence type="predicted"/>
<dbReference type="AlphaFoldDB" id="A0A517L3N3"/>
<protein>
    <submittedName>
        <fullName evidence="2">Uncharacterized protein</fullName>
    </submittedName>
</protein>
<evidence type="ECO:0000313" key="3">
    <source>
        <dbReference type="Proteomes" id="UP000316270"/>
    </source>
</evidence>
<accession>A0A517L3N3</accession>
<gene>
    <name evidence="2" type="ORF">FKW77_007177</name>
</gene>
<organism evidence="2 3">
    <name type="scientific">Venturia effusa</name>
    <dbReference type="NCBI Taxonomy" id="50376"/>
    <lineage>
        <taxon>Eukaryota</taxon>
        <taxon>Fungi</taxon>
        <taxon>Dikarya</taxon>
        <taxon>Ascomycota</taxon>
        <taxon>Pezizomycotina</taxon>
        <taxon>Dothideomycetes</taxon>
        <taxon>Pleosporomycetidae</taxon>
        <taxon>Venturiales</taxon>
        <taxon>Venturiaceae</taxon>
        <taxon>Venturia</taxon>
    </lineage>
</organism>
<keyword evidence="3" id="KW-1185">Reference proteome</keyword>
<sequence length="64" mass="7363">MTTRRERLKELNSLLAARKFQKPKADLDCPIVNAIMLSRRPTQTPSQRSMLQNPTFSRTRSTSS</sequence>
<dbReference type="Proteomes" id="UP000316270">
    <property type="component" value="Chromosome 4"/>
</dbReference>
<evidence type="ECO:0000256" key="1">
    <source>
        <dbReference type="SAM" id="MobiDB-lite"/>
    </source>
</evidence>
<dbReference type="EMBL" id="CP042188">
    <property type="protein sequence ID" value="QDS70236.1"/>
    <property type="molecule type" value="Genomic_DNA"/>
</dbReference>
<feature type="compositionally biased region" description="Polar residues" evidence="1">
    <location>
        <begin position="40"/>
        <end position="64"/>
    </location>
</feature>
<feature type="region of interest" description="Disordered" evidence="1">
    <location>
        <begin position="38"/>
        <end position="64"/>
    </location>
</feature>
<reference evidence="2 3" key="1">
    <citation type="submission" date="2019-07" db="EMBL/GenBank/DDBJ databases">
        <title>Finished genome of Venturia effusa.</title>
        <authorList>
            <person name="Young C.A."/>
            <person name="Cox M.P."/>
            <person name="Ganley A.R.D."/>
            <person name="David W.J."/>
        </authorList>
    </citation>
    <scope>NUCLEOTIDE SEQUENCE [LARGE SCALE GENOMIC DNA]</scope>
    <source>
        <strain evidence="3">albino</strain>
    </source>
</reference>